<dbReference type="InterPro" id="IPR036409">
    <property type="entry name" value="Aldolase_II/adducin_N_sf"/>
</dbReference>
<dbReference type="SUPFAM" id="SSF53639">
    <property type="entry name" value="AraD/HMP-PK domain-like"/>
    <property type="match status" value="1"/>
</dbReference>
<keyword evidence="6" id="KW-1185">Reference proteome</keyword>
<dbReference type="RefSeq" id="WP_126531413.1">
    <property type="nucleotide sequence ID" value="NZ_JADULK010000005.1"/>
</dbReference>
<dbReference type="PANTHER" id="PTHR10672:SF3">
    <property type="entry name" value="PROTEIN HU-LI TAI SHAO"/>
    <property type="match status" value="1"/>
</dbReference>
<name>A0A448SCN5_SERRU</name>
<dbReference type="EMBL" id="LR134493">
    <property type="protein sequence ID" value="VEI65485.1"/>
    <property type="molecule type" value="Genomic_DNA"/>
</dbReference>
<accession>A0A448SCN5</accession>
<proteinExistence type="inferred from homology"/>
<protein>
    <submittedName>
        <fullName evidence="3">Class II aldolase/adducin family protein</fullName>
    </submittedName>
    <submittedName>
        <fullName evidence="4">Methylthioribulose-1-phosphate dehydratase</fullName>
        <ecNumber evidence="4">4.2.1.109</ecNumber>
    </submittedName>
</protein>
<evidence type="ECO:0000313" key="4">
    <source>
        <dbReference type="EMBL" id="VEI65485.1"/>
    </source>
</evidence>
<dbReference type="InterPro" id="IPR001303">
    <property type="entry name" value="Aldolase_II/adducin_N"/>
</dbReference>
<evidence type="ECO:0000259" key="2">
    <source>
        <dbReference type="SMART" id="SM01007"/>
    </source>
</evidence>
<dbReference type="AlphaFoldDB" id="A0A448SCN5"/>
<sequence length="265" mass="29232">MSLVSTPTARNDEVTQGISQEEWQIRLKLAAAYQLAALYNWTDHIYTHFSARVPGAQEHFLINAYGLLFSEITASNLVKIDLDGNIISDPSGLGINQAGFVIHSAIHRARPDLQAVLHTHTKDGAAVSAQKDGLLPLSQHALAYYSRITYHEYEGVALDLDEQQRLVNDLGHSNVMILRNHGLLAGGVTIEHAFRELHGLERACNIQVAALAGGRDNVRYAPPAAVEKVKEQSVRFRSGSDEITQKHWAAAIRQLEAGGLTRYRQ</sequence>
<feature type="domain" description="Class II aldolase/adducin N-terminal" evidence="2">
    <location>
        <begin position="27"/>
        <end position="208"/>
    </location>
</feature>
<evidence type="ECO:0000256" key="1">
    <source>
        <dbReference type="ARBA" id="ARBA00037961"/>
    </source>
</evidence>
<dbReference type="GO" id="GO:0051015">
    <property type="term" value="F:actin filament binding"/>
    <property type="evidence" value="ECO:0007669"/>
    <property type="project" value="TreeGrafter"/>
</dbReference>
<organism evidence="4 5">
    <name type="scientific">Serratia rubidaea</name>
    <name type="common">Serratia marinorubra</name>
    <dbReference type="NCBI Taxonomy" id="61652"/>
    <lineage>
        <taxon>Bacteria</taxon>
        <taxon>Pseudomonadati</taxon>
        <taxon>Pseudomonadota</taxon>
        <taxon>Gammaproteobacteria</taxon>
        <taxon>Enterobacterales</taxon>
        <taxon>Yersiniaceae</taxon>
        <taxon>Serratia</taxon>
    </lineage>
</organism>
<dbReference type="Proteomes" id="UP000624159">
    <property type="component" value="Unassembled WGS sequence"/>
</dbReference>
<gene>
    <name evidence="4" type="primary">mtnB_2</name>
    <name evidence="3" type="ORF">I5U13_12130</name>
    <name evidence="4" type="ORF">NCTC10036_02316</name>
</gene>
<dbReference type="NCBIfam" id="NF005451">
    <property type="entry name" value="PRK07044.1"/>
    <property type="match status" value="1"/>
</dbReference>
<keyword evidence="4" id="KW-0456">Lyase</keyword>
<comment type="similarity">
    <text evidence="1">Belongs to the aldolase class II family.</text>
</comment>
<reference evidence="4 5" key="1">
    <citation type="submission" date="2018-12" db="EMBL/GenBank/DDBJ databases">
        <authorList>
            <consortium name="Pathogen Informatics"/>
        </authorList>
    </citation>
    <scope>NUCLEOTIDE SEQUENCE [LARGE SCALE GENOMIC DNA]</scope>
    <source>
        <strain evidence="4 5">NCTC10036</strain>
    </source>
</reference>
<dbReference type="SMART" id="SM01007">
    <property type="entry name" value="Aldolase_II"/>
    <property type="match status" value="1"/>
</dbReference>
<dbReference type="Gene3D" id="3.40.225.10">
    <property type="entry name" value="Class II aldolase/adducin N-terminal domain"/>
    <property type="match status" value="1"/>
</dbReference>
<reference evidence="3 6" key="2">
    <citation type="submission" date="2020-11" db="EMBL/GenBank/DDBJ databases">
        <title>Enhanced detection system for hospital associated transmission using whole genome sequencing surveillance.</title>
        <authorList>
            <person name="Harrison L.H."/>
            <person name="Van Tyne D."/>
            <person name="Marsh J.W."/>
            <person name="Griffith M.P."/>
            <person name="Snyder D.J."/>
            <person name="Cooper V.S."/>
            <person name="Mustapha M."/>
        </authorList>
    </citation>
    <scope>NUCLEOTIDE SEQUENCE [LARGE SCALE GENOMIC DNA]</scope>
    <source>
        <strain evidence="3 6">SER00230</strain>
    </source>
</reference>
<dbReference type="Proteomes" id="UP000281904">
    <property type="component" value="Chromosome"/>
</dbReference>
<dbReference type="GO" id="GO:0005996">
    <property type="term" value="P:monosaccharide metabolic process"/>
    <property type="evidence" value="ECO:0007669"/>
    <property type="project" value="UniProtKB-ARBA"/>
</dbReference>
<dbReference type="Pfam" id="PF00596">
    <property type="entry name" value="Aldolase_II"/>
    <property type="match status" value="1"/>
</dbReference>
<evidence type="ECO:0000313" key="3">
    <source>
        <dbReference type="EMBL" id="MBH1930404.1"/>
    </source>
</evidence>
<dbReference type="GO" id="GO:0046570">
    <property type="term" value="F:methylthioribulose 1-phosphate dehydratase activity"/>
    <property type="evidence" value="ECO:0007669"/>
    <property type="project" value="UniProtKB-EC"/>
</dbReference>
<dbReference type="InterPro" id="IPR051017">
    <property type="entry name" value="Aldolase-II_Adducin_sf"/>
</dbReference>
<dbReference type="PANTHER" id="PTHR10672">
    <property type="entry name" value="ADDUCIN"/>
    <property type="match status" value="1"/>
</dbReference>
<evidence type="ECO:0000313" key="5">
    <source>
        <dbReference type="Proteomes" id="UP000281904"/>
    </source>
</evidence>
<dbReference type="GO" id="GO:0005856">
    <property type="term" value="C:cytoskeleton"/>
    <property type="evidence" value="ECO:0007669"/>
    <property type="project" value="TreeGrafter"/>
</dbReference>
<dbReference type="EC" id="4.2.1.109" evidence="4"/>
<dbReference type="EMBL" id="JADULK010000005">
    <property type="protein sequence ID" value="MBH1930404.1"/>
    <property type="molecule type" value="Genomic_DNA"/>
</dbReference>
<evidence type="ECO:0000313" key="6">
    <source>
        <dbReference type="Proteomes" id="UP000624159"/>
    </source>
</evidence>